<dbReference type="CDD" id="cd14798">
    <property type="entry name" value="RX-CC_like"/>
    <property type="match status" value="1"/>
</dbReference>
<dbReference type="FunFam" id="3.40.50.300:FF:001091">
    <property type="entry name" value="Probable disease resistance protein At1g61300"/>
    <property type="match status" value="1"/>
</dbReference>
<name>A0ABD2YMZ6_9GENT</name>
<dbReference type="InterPro" id="IPR041118">
    <property type="entry name" value="Rx_N"/>
</dbReference>
<feature type="domain" description="Disease resistance R13L4/SHOC-2-like LRR" evidence="9">
    <location>
        <begin position="381"/>
        <end position="698"/>
    </location>
</feature>
<evidence type="ECO:0000259" key="7">
    <source>
        <dbReference type="Pfam" id="PF00931"/>
    </source>
</evidence>
<dbReference type="Gene3D" id="3.40.50.300">
    <property type="entry name" value="P-loop containing nucleotide triphosphate hydrolases"/>
    <property type="match status" value="1"/>
</dbReference>
<dbReference type="Pfam" id="PF23598">
    <property type="entry name" value="LRR_14"/>
    <property type="match status" value="1"/>
</dbReference>
<evidence type="ECO:0000256" key="1">
    <source>
        <dbReference type="ARBA" id="ARBA00008894"/>
    </source>
</evidence>
<dbReference type="GO" id="GO:0051707">
    <property type="term" value="P:response to other organism"/>
    <property type="evidence" value="ECO:0007669"/>
    <property type="project" value="UniProtKB-ARBA"/>
</dbReference>
<dbReference type="SUPFAM" id="SSF52540">
    <property type="entry name" value="P-loop containing nucleoside triphosphate hydrolases"/>
    <property type="match status" value="1"/>
</dbReference>
<gene>
    <name evidence="10" type="ORF">ACH5RR_032892</name>
</gene>
<keyword evidence="3" id="KW-0677">Repeat</keyword>
<proteinExistence type="inferred from homology"/>
<evidence type="ECO:0000313" key="11">
    <source>
        <dbReference type="Proteomes" id="UP001630127"/>
    </source>
</evidence>
<comment type="caution">
    <text evidence="10">The sequence shown here is derived from an EMBL/GenBank/DDBJ whole genome shotgun (WGS) entry which is preliminary data.</text>
</comment>
<dbReference type="Gene3D" id="3.80.10.10">
    <property type="entry name" value="Ribonuclease Inhibitor"/>
    <property type="match status" value="2"/>
</dbReference>
<dbReference type="InterPro" id="IPR038005">
    <property type="entry name" value="RX-like_CC"/>
</dbReference>
<dbReference type="InterPro" id="IPR032675">
    <property type="entry name" value="LRR_dom_sf"/>
</dbReference>
<protein>
    <recommendedName>
        <fullName evidence="12">Disease resistance protein</fullName>
    </recommendedName>
</protein>
<keyword evidence="5" id="KW-0611">Plant defense</keyword>
<dbReference type="AlphaFoldDB" id="A0ABD2YMZ6"/>
<dbReference type="InterPro" id="IPR055414">
    <property type="entry name" value="LRR_R13L4/SHOC2-like"/>
</dbReference>
<dbReference type="InterPro" id="IPR002182">
    <property type="entry name" value="NB-ARC"/>
</dbReference>
<dbReference type="Pfam" id="PF00931">
    <property type="entry name" value="NB-ARC"/>
    <property type="match status" value="1"/>
</dbReference>
<dbReference type="Gene3D" id="1.20.5.4130">
    <property type="match status" value="1"/>
</dbReference>
<dbReference type="Proteomes" id="UP001630127">
    <property type="component" value="Unassembled WGS sequence"/>
</dbReference>
<evidence type="ECO:0008006" key="12">
    <source>
        <dbReference type="Google" id="ProtNLM"/>
    </source>
</evidence>
<evidence type="ECO:0000313" key="10">
    <source>
        <dbReference type="EMBL" id="KAL3507510.1"/>
    </source>
</evidence>
<feature type="domain" description="Disease resistance N-terminal" evidence="8">
    <location>
        <begin position="5"/>
        <end position="87"/>
    </location>
</feature>
<dbReference type="EMBL" id="JBJUIK010000013">
    <property type="protein sequence ID" value="KAL3507510.1"/>
    <property type="molecule type" value="Genomic_DNA"/>
</dbReference>
<dbReference type="PRINTS" id="PR00364">
    <property type="entry name" value="DISEASERSIST"/>
</dbReference>
<organism evidence="10 11">
    <name type="scientific">Cinchona calisaya</name>
    <dbReference type="NCBI Taxonomy" id="153742"/>
    <lineage>
        <taxon>Eukaryota</taxon>
        <taxon>Viridiplantae</taxon>
        <taxon>Streptophyta</taxon>
        <taxon>Embryophyta</taxon>
        <taxon>Tracheophyta</taxon>
        <taxon>Spermatophyta</taxon>
        <taxon>Magnoliopsida</taxon>
        <taxon>eudicotyledons</taxon>
        <taxon>Gunneridae</taxon>
        <taxon>Pentapetalae</taxon>
        <taxon>asterids</taxon>
        <taxon>lamiids</taxon>
        <taxon>Gentianales</taxon>
        <taxon>Rubiaceae</taxon>
        <taxon>Cinchonoideae</taxon>
        <taxon>Cinchoneae</taxon>
        <taxon>Cinchona</taxon>
    </lineage>
</organism>
<accession>A0ABD2YMZ6</accession>
<dbReference type="PANTHER" id="PTHR36766">
    <property type="entry name" value="PLANT BROAD-SPECTRUM MILDEW RESISTANCE PROTEIN RPW8"/>
    <property type="match status" value="1"/>
</dbReference>
<evidence type="ECO:0000259" key="8">
    <source>
        <dbReference type="Pfam" id="PF18052"/>
    </source>
</evidence>
<evidence type="ECO:0000256" key="4">
    <source>
        <dbReference type="ARBA" id="ARBA00022741"/>
    </source>
</evidence>
<comment type="similarity">
    <text evidence="1">Belongs to the disease resistance NB-LRR family.</text>
</comment>
<evidence type="ECO:0000256" key="2">
    <source>
        <dbReference type="ARBA" id="ARBA00022614"/>
    </source>
</evidence>
<keyword evidence="6" id="KW-0067">ATP-binding</keyword>
<keyword evidence="11" id="KW-1185">Reference proteome</keyword>
<evidence type="ECO:0000256" key="5">
    <source>
        <dbReference type="ARBA" id="ARBA00022821"/>
    </source>
</evidence>
<dbReference type="SUPFAM" id="SSF52058">
    <property type="entry name" value="L domain-like"/>
    <property type="match status" value="1"/>
</dbReference>
<reference evidence="10 11" key="1">
    <citation type="submission" date="2024-11" db="EMBL/GenBank/DDBJ databases">
        <title>A near-complete genome assembly of Cinchona calisaya.</title>
        <authorList>
            <person name="Lian D.C."/>
            <person name="Zhao X.W."/>
            <person name="Wei L."/>
        </authorList>
    </citation>
    <scope>NUCLEOTIDE SEQUENCE [LARGE SCALE GENOMIC DNA]</scope>
    <source>
        <tissue evidence="10">Nenye</tissue>
    </source>
</reference>
<keyword evidence="4" id="KW-0547">Nucleotide-binding</keyword>
<evidence type="ECO:0000256" key="3">
    <source>
        <dbReference type="ARBA" id="ARBA00022737"/>
    </source>
</evidence>
<keyword evidence="2" id="KW-0433">Leucine-rich repeat</keyword>
<dbReference type="GO" id="GO:0005524">
    <property type="term" value="F:ATP binding"/>
    <property type="evidence" value="ECO:0007669"/>
    <property type="project" value="UniProtKB-KW"/>
</dbReference>
<evidence type="ECO:0000256" key="6">
    <source>
        <dbReference type="ARBA" id="ARBA00022840"/>
    </source>
</evidence>
<dbReference type="PANTHER" id="PTHR36766:SF64">
    <property type="entry name" value="OS12G0206100 PROTEIN"/>
    <property type="match status" value="1"/>
</dbReference>
<dbReference type="GO" id="GO:0006952">
    <property type="term" value="P:defense response"/>
    <property type="evidence" value="ECO:0007669"/>
    <property type="project" value="UniProtKB-KW"/>
</dbReference>
<sequence length="732" mass="84881">MEASVLSFAVESIGKLLVEEANFLQGVSDEVRLLHEDMKRMEWFLKYADTKQNVRESVQSWVSEFRAIAYEANDTVEDYTFRIRKEGFTNTLKKCACIFCDCHIRHKLGVEIQSLRTRISNLTKHFGEYGITTIIELQGSSSTQQQLRRTYSFEADQEDVIGLETDVEILVKCLLNEGQVGYHKVVSIYGMGGLGKTTLARKVYHNPKLKQYFTSFAWICVSQQWQAKDILQGILVKLMPEQRSEVMNTEEDLAKKLHQVLQDRRCLIVIDDIWSKDAWDSIKHAFPIAEEGSKILLTTHGYHHQPPFLNKEESWELLQKKSLREKSGEGGEDYDKMEELGKIMVQRGLVDSNSRQREQTKHLRSLMLLGLDRLPDSSRRNFNLNNFKMLRVLTIERTTFNRRIPKLKTKGIGCLIHLRYLSLRGSRFFKLPSSLGNLQHLETLDLRQSYVDRIPNVLWKMESLRHLYLPRTIDRNLKCSKLSLDGLSKLEILEGFDNRDCVPKNISKLINLRSFAAKVVEKLEDLEIIIASISNLNHLRVTQLCVTKCDLNSEKGFAVLEQMLFYMNLHILSIERSVFKQLPHYQSIPHNISLGLVRLTLWDSEIEEDPMGTLEKLPNLRELGFRDVSFVEKEMTCHAMGFPKLELLILDRLPNLEKWKVAEGAMPKLSKLEIMDCQRLEMIPNGVRSITTLKELRIILMPREFQNRVRIVDAKEGQDFDKIRHVPSVVIY</sequence>
<dbReference type="Pfam" id="PF18052">
    <property type="entry name" value="Rx_N"/>
    <property type="match status" value="1"/>
</dbReference>
<dbReference type="InterPro" id="IPR027417">
    <property type="entry name" value="P-loop_NTPase"/>
</dbReference>
<feature type="domain" description="NB-ARC" evidence="7">
    <location>
        <begin position="164"/>
        <end position="326"/>
    </location>
</feature>
<evidence type="ECO:0000259" key="9">
    <source>
        <dbReference type="Pfam" id="PF23598"/>
    </source>
</evidence>